<keyword evidence="13" id="KW-1185">Reference proteome</keyword>
<dbReference type="InterPro" id="IPR024909">
    <property type="entry name" value="Cys-tRNA/MSH_ligase"/>
</dbReference>
<proteinExistence type="inferred from homology"/>
<dbReference type="AlphaFoldDB" id="A0A4V2EU60"/>
<dbReference type="GO" id="GO:0035446">
    <property type="term" value="F:cysteine-glucosaminylinositol ligase activity"/>
    <property type="evidence" value="ECO:0007669"/>
    <property type="project" value="UniProtKB-UniRule"/>
</dbReference>
<gene>
    <name evidence="10" type="primary">mshC</name>
    <name evidence="12" type="ORF">EV193_102423</name>
</gene>
<dbReference type="EC" id="6.3.1.13" evidence="10"/>
<evidence type="ECO:0000256" key="5">
    <source>
        <dbReference type="ARBA" id="ARBA00022723"/>
    </source>
</evidence>
<dbReference type="PANTHER" id="PTHR10890">
    <property type="entry name" value="CYSTEINYL-TRNA SYNTHETASE"/>
    <property type="match status" value="1"/>
</dbReference>
<evidence type="ECO:0000313" key="13">
    <source>
        <dbReference type="Proteomes" id="UP000294257"/>
    </source>
</evidence>
<feature type="binding site" evidence="10">
    <location>
        <position position="264"/>
    </location>
    <ligand>
        <name>Zn(2+)</name>
        <dbReference type="ChEBI" id="CHEBI:29105"/>
    </ligand>
</feature>
<evidence type="ECO:0000256" key="2">
    <source>
        <dbReference type="ARBA" id="ARBA00007723"/>
    </source>
</evidence>
<dbReference type="SUPFAM" id="SSF52374">
    <property type="entry name" value="Nucleotidylyl transferase"/>
    <property type="match status" value="1"/>
</dbReference>
<accession>A0A4V2EU60</accession>
<dbReference type="Proteomes" id="UP000294257">
    <property type="component" value="Unassembled WGS sequence"/>
</dbReference>
<dbReference type="PRINTS" id="PR00983">
    <property type="entry name" value="TRNASYNTHCYS"/>
</dbReference>
<evidence type="ECO:0000256" key="10">
    <source>
        <dbReference type="HAMAP-Rule" id="MF_01697"/>
    </source>
</evidence>
<evidence type="ECO:0000256" key="9">
    <source>
        <dbReference type="ARBA" id="ARBA00048350"/>
    </source>
</evidence>
<dbReference type="NCBIfam" id="TIGR03447">
    <property type="entry name" value="mycothiol_MshC"/>
    <property type="match status" value="1"/>
</dbReference>
<keyword evidence="5 10" id="KW-0479">Metal-binding</keyword>
<sequence>MDAVSVEPMQTWQGVHVPRVGGQPRPLRLFDTATGQVRPTAPGREATMYVCGITPYDATHLGHAATYLAFDLVHRLWLDAGHTVNYVQNVTDVDDPLLERAERDQDDWVVLGMRETALFREDMESLRVVPPRDFVGAVESIPEIADAVAKLIADGAAYRAEDAEYPDIYFDHTATGRFGYESNYDADTMAKFFAERGGDPDRPGKRHPLDALLWRMARDGEPSWDTELGAGRPGWHVECSVIALNRLGTGFDVQGGGSDLIFPHHEYSAAHAEALTGEHPFARHYTHAGMIALDGEKMSKSRGNLVFVSRLRADKVDPMAVRLALLDGHYRADRSWTGELLATAEARLGRWREAFALDGGPSAEATIARLRDHLGDDLDTQRALAAVDAWVAEARRHGGPDQGAPGAVRDAVDALLGVTTR</sequence>
<feature type="binding site" evidence="10">
    <location>
        <begin position="51"/>
        <end position="54"/>
    </location>
    <ligand>
        <name>L-cysteinyl-5'-AMP</name>
        <dbReference type="ChEBI" id="CHEBI:144924"/>
    </ligand>
</feature>
<dbReference type="GO" id="GO:0006423">
    <property type="term" value="P:cysteinyl-tRNA aminoacylation"/>
    <property type="evidence" value="ECO:0007669"/>
    <property type="project" value="TreeGrafter"/>
</dbReference>
<evidence type="ECO:0000256" key="1">
    <source>
        <dbReference type="ARBA" id="ARBA00003679"/>
    </source>
</evidence>
<name>A0A4V2EU60_9PSEU</name>
<keyword evidence="6 10" id="KW-0547">Nucleotide-binding</keyword>
<evidence type="ECO:0000256" key="3">
    <source>
        <dbReference type="ARBA" id="ARBA00011245"/>
    </source>
</evidence>
<comment type="function">
    <text evidence="1 10">Catalyzes the ATP-dependent condensation of GlcN-Ins and L-cysteine to form L-Cys-GlcN-Ins.</text>
</comment>
<organism evidence="12 13">
    <name type="scientific">Herbihabitans rhizosphaerae</name>
    <dbReference type="NCBI Taxonomy" id="1872711"/>
    <lineage>
        <taxon>Bacteria</taxon>
        <taxon>Bacillati</taxon>
        <taxon>Actinomycetota</taxon>
        <taxon>Actinomycetes</taxon>
        <taxon>Pseudonocardiales</taxon>
        <taxon>Pseudonocardiaceae</taxon>
        <taxon>Herbihabitans</taxon>
    </lineage>
</organism>
<feature type="binding site" evidence="10">
    <location>
        <position position="51"/>
    </location>
    <ligand>
        <name>Zn(2+)</name>
        <dbReference type="ChEBI" id="CHEBI:29105"/>
    </ligand>
</feature>
<dbReference type="Pfam" id="PF01406">
    <property type="entry name" value="tRNA-synt_1e"/>
    <property type="match status" value="1"/>
</dbReference>
<evidence type="ECO:0000259" key="11">
    <source>
        <dbReference type="Pfam" id="PF01406"/>
    </source>
</evidence>
<evidence type="ECO:0000313" key="12">
    <source>
        <dbReference type="EMBL" id="RZS43443.1"/>
    </source>
</evidence>
<comment type="cofactor">
    <cofactor evidence="10">
        <name>Zn(2+)</name>
        <dbReference type="ChEBI" id="CHEBI:29105"/>
    </cofactor>
    <text evidence="10">Binds 1 zinc ion per subunit.</text>
</comment>
<dbReference type="PANTHER" id="PTHR10890:SF3">
    <property type="entry name" value="CYSTEINE--TRNA LIGASE, CYTOPLASMIC"/>
    <property type="match status" value="1"/>
</dbReference>
<feature type="short sequence motif" description="'ERGGDP' region" evidence="10">
    <location>
        <begin position="195"/>
        <end position="200"/>
    </location>
</feature>
<dbReference type="GO" id="GO:0010125">
    <property type="term" value="P:mycothiol biosynthetic process"/>
    <property type="evidence" value="ECO:0007669"/>
    <property type="project" value="UniProtKB-UniRule"/>
</dbReference>
<feature type="binding site" evidence="10">
    <location>
        <position position="291"/>
    </location>
    <ligand>
        <name>L-cysteinyl-5'-AMP</name>
        <dbReference type="ChEBI" id="CHEBI:144924"/>
    </ligand>
</feature>
<keyword evidence="8 10" id="KW-0067">ATP-binding</keyword>
<evidence type="ECO:0000256" key="6">
    <source>
        <dbReference type="ARBA" id="ARBA00022741"/>
    </source>
</evidence>
<dbReference type="HAMAP" id="MF_01697">
    <property type="entry name" value="MshC"/>
    <property type="match status" value="1"/>
</dbReference>
<dbReference type="GO" id="GO:0008270">
    <property type="term" value="F:zinc ion binding"/>
    <property type="evidence" value="ECO:0007669"/>
    <property type="project" value="UniProtKB-UniRule"/>
</dbReference>
<feature type="binding site" evidence="10">
    <location>
        <position position="235"/>
    </location>
    <ligand>
        <name>L-cysteinyl-5'-AMP</name>
        <dbReference type="ChEBI" id="CHEBI:144924"/>
    </ligand>
</feature>
<dbReference type="CDD" id="cd00672">
    <property type="entry name" value="CysRS_core"/>
    <property type="match status" value="1"/>
</dbReference>
<dbReference type="Gene3D" id="3.40.50.620">
    <property type="entry name" value="HUPs"/>
    <property type="match status" value="1"/>
</dbReference>
<dbReference type="InterPro" id="IPR014729">
    <property type="entry name" value="Rossmann-like_a/b/a_fold"/>
</dbReference>
<evidence type="ECO:0000256" key="8">
    <source>
        <dbReference type="ARBA" id="ARBA00022840"/>
    </source>
</evidence>
<comment type="similarity">
    <text evidence="2 10">Belongs to the class-I aminoacyl-tRNA synthetase family. MshC subfamily.</text>
</comment>
<dbReference type="GO" id="GO:0004817">
    <property type="term" value="F:cysteine-tRNA ligase activity"/>
    <property type="evidence" value="ECO:0007669"/>
    <property type="project" value="TreeGrafter"/>
</dbReference>
<comment type="subunit">
    <text evidence="3 10">Monomer.</text>
</comment>
<reference evidence="12 13" key="1">
    <citation type="submission" date="2019-02" db="EMBL/GenBank/DDBJ databases">
        <title>Genomic Encyclopedia of Type Strains, Phase IV (KMG-IV): sequencing the most valuable type-strain genomes for metagenomic binning, comparative biology and taxonomic classification.</title>
        <authorList>
            <person name="Goeker M."/>
        </authorList>
    </citation>
    <scope>NUCLEOTIDE SEQUENCE [LARGE SCALE GENOMIC DNA]</scope>
    <source>
        <strain evidence="12 13">DSM 101727</strain>
    </source>
</reference>
<dbReference type="InterPro" id="IPR017812">
    <property type="entry name" value="Mycothiol_ligase_MshC"/>
</dbReference>
<feature type="binding site" evidence="10">
    <location>
        <begin position="257"/>
        <end position="259"/>
    </location>
    <ligand>
        <name>L-cysteinyl-5'-AMP</name>
        <dbReference type="ChEBI" id="CHEBI:144924"/>
    </ligand>
</feature>
<feature type="binding site" evidence="10">
    <location>
        <position position="66"/>
    </location>
    <ligand>
        <name>L-cysteinyl-5'-AMP</name>
        <dbReference type="ChEBI" id="CHEBI:144924"/>
    </ligand>
</feature>
<dbReference type="FunFam" id="3.40.50.620:FF:000134">
    <property type="entry name" value="L-cysteine:1D-myo-inositol 2-amino-2-deoxy-alpha-D-glucopyranoside ligase"/>
    <property type="match status" value="1"/>
</dbReference>
<dbReference type="Gene3D" id="1.20.120.640">
    <property type="entry name" value="Anticodon-binding domain of a subclass of class I aminoacyl-tRNA synthetases"/>
    <property type="match status" value="1"/>
</dbReference>
<dbReference type="EMBL" id="SGWQ01000002">
    <property type="protein sequence ID" value="RZS43443.1"/>
    <property type="molecule type" value="Genomic_DNA"/>
</dbReference>
<comment type="caution">
    <text evidence="12">The sequence shown here is derived from an EMBL/GenBank/DDBJ whole genome shotgun (WGS) entry which is preliminary data.</text>
</comment>
<protein>
    <recommendedName>
        <fullName evidence="10">L-cysteine:1D-myo-inositol 2-amino-2-deoxy-alpha-D-glucopyranoside ligase</fullName>
        <shortName evidence="10">L-Cys:GlcN-Ins ligase</shortName>
        <ecNumber evidence="10">6.3.1.13</ecNumber>
    </recommendedName>
    <alternativeName>
        <fullName evidence="10">Mycothiol ligase</fullName>
        <shortName evidence="10">MSH ligase</shortName>
    </alternativeName>
</protein>
<keyword evidence="4 10" id="KW-0436">Ligase</keyword>
<evidence type="ECO:0000256" key="4">
    <source>
        <dbReference type="ARBA" id="ARBA00022598"/>
    </source>
</evidence>
<feature type="short sequence motif" description="'KMSKS' region" evidence="10">
    <location>
        <begin position="297"/>
        <end position="301"/>
    </location>
</feature>
<comment type="catalytic activity">
    <reaction evidence="9 10">
        <text>1D-myo-inositol 2-amino-2-deoxy-alpha-D-glucopyranoside + L-cysteine + ATP = 1D-myo-inositol 2-(L-cysteinylamino)-2-deoxy-alpha-D-glucopyranoside + AMP + diphosphate + H(+)</text>
        <dbReference type="Rhea" id="RHEA:26176"/>
        <dbReference type="ChEBI" id="CHEBI:15378"/>
        <dbReference type="ChEBI" id="CHEBI:30616"/>
        <dbReference type="ChEBI" id="CHEBI:33019"/>
        <dbReference type="ChEBI" id="CHEBI:35235"/>
        <dbReference type="ChEBI" id="CHEBI:58886"/>
        <dbReference type="ChEBI" id="CHEBI:58887"/>
        <dbReference type="ChEBI" id="CHEBI:456215"/>
        <dbReference type="EC" id="6.3.1.13"/>
    </reaction>
</comment>
<keyword evidence="7 10" id="KW-0862">Zinc</keyword>
<dbReference type="GO" id="GO:0005829">
    <property type="term" value="C:cytosol"/>
    <property type="evidence" value="ECO:0007669"/>
    <property type="project" value="TreeGrafter"/>
</dbReference>
<feature type="short sequence motif" description="'HIGH' region" evidence="10">
    <location>
        <begin position="53"/>
        <end position="63"/>
    </location>
</feature>
<feature type="binding site" evidence="10">
    <location>
        <position position="239"/>
    </location>
    <ligand>
        <name>Zn(2+)</name>
        <dbReference type="ChEBI" id="CHEBI:29105"/>
    </ligand>
</feature>
<evidence type="ECO:0000256" key="7">
    <source>
        <dbReference type="ARBA" id="ARBA00022833"/>
    </source>
</evidence>
<feature type="binding site" evidence="10">
    <location>
        <begin position="89"/>
        <end position="91"/>
    </location>
    <ligand>
        <name>L-cysteinyl-5'-AMP</name>
        <dbReference type="ChEBI" id="CHEBI:144924"/>
    </ligand>
</feature>
<dbReference type="InterPro" id="IPR032678">
    <property type="entry name" value="tRNA-synt_1_cat_dom"/>
</dbReference>
<dbReference type="GO" id="GO:0005524">
    <property type="term" value="F:ATP binding"/>
    <property type="evidence" value="ECO:0007669"/>
    <property type="project" value="UniProtKB-KW"/>
</dbReference>
<feature type="domain" description="tRNA synthetases class I catalytic" evidence="11">
    <location>
        <begin position="44"/>
        <end position="344"/>
    </location>
</feature>